<accession>A0A401GUH3</accession>
<evidence type="ECO:0000256" key="1">
    <source>
        <dbReference type="SAM" id="MobiDB-lite"/>
    </source>
</evidence>
<dbReference type="InParanoid" id="A0A401GUH3"/>
<protein>
    <submittedName>
        <fullName evidence="2">Uncharacterized protein</fullName>
    </submittedName>
</protein>
<dbReference type="RefSeq" id="XP_027616775.1">
    <property type="nucleotide sequence ID" value="XM_027760974.1"/>
</dbReference>
<comment type="caution">
    <text evidence="2">The sequence shown here is derived from an EMBL/GenBank/DDBJ whole genome shotgun (WGS) entry which is preliminary data.</text>
</comment>
<dbReference type="OrthoDB" id="3361009at2759"/>
<keyword evidence="3" id="KW-1185">Reference proteome</keyword>
<evidence type="ECO:0000313" key="3">
    <source>
        <dbReference type="Proteomes" id="UP000287166"/>
    </source>
</evidence>
<gene>
    <name evidence="2" type="ORF">SCP_0803840</name>
</gene>
<dbReference type="GeneID" id="38782779"/>
<sequence>MSQSVTPAARTDSAVTDPRETTESSPIQTEDRQDEIAGPSTAASEPPPHQGATQSGDTAPQVYVLQPPPTFKEQVIGYAKEIRGSILRQPETKEYGEKILRGEASYPPKD</sequence>
<name>A0A401GUH3_9APHY</name>
<dbReference type="AlphaFoldDB" id="A0A401GUH3"/>
<proteinExistence type="predicted"/>
<feature type="region of interest" description="Disordered" evidence="1">
    <location>
        <begin position="1"/>
        <end position="66"/>
    </location>
</feature>
<dbReference type="Proteomes" id="UP000287166">
    <property type="component" value="Unassembled WGS sequence"/>
</dbReference>
<dbReference type="EMBL" id="BFAD01000008">
    <property type="protein sequence ID" value="GBE85862.1"/>
    <property type="molecule type" value="Genomic_DNA"/>
</dbReference>
<reference evidence="2 3" key="1">
    <citation type="journal article" date="2018" name="Sci. Rep.">
        <title>Genome sequence of the cauliflower mushroom Sparassis crispa (Hanabiratake) and its association with beneficial usage.</title>
        <authorList>
            <person name="Kiyama R."/>
            <person name="Furutani Y."/>
            <person name="Kawaguchi K."/>
            <person name="Nakanishi T."/>
        </authorList>
    </citation>
    <scope>NUCLEOTIDE SEQUENCE [LARGE SCALE GENOMIC DNA]</scope>
</reference>
<evidence type="ECO:0000313" key="2">
    <source>
        <dbReference type="EMBL" id="GBE85862.1"/>
    </source>
</evidence>
<organism evidence="2 3">
    <name type="scientific">Sparassis crispa</name>
    <dbReference type="NCBI Taxonomy" id="139825"/>
    <lineage>
        <taxon>Eukaryota</taxon>
        <taxon>Fungi</taxon>
        <taxon>Dikarya</taxon>
        <taxon>Basidiomycota</taxon>
        <taxon>Agaricomycotina</taxon>
        <taxon>Agaricomycetes</taxon>
        <taxon>Polyporales</taxon>
        <taxon>Sparassidaceae</taxon>
        <taxon>Sparassis</taxon>
    </lineage>
</organism>